<evidence type="ECO:0000256" key="2">
    <source>
        <dbReference type="PROSITE-ProRule" id="PRU00703"/>
    </source>
</evidence>
<evidence type="ECO:0000259" key="3">
    <source>
        <dbReference type="PROSITE" id="PS51371"/>
    </source>
</evidence>
<organism evidence="4 5">
    <name type="scientific">Fictibacillus enclensis</name>
    <dbReference type="NCBI Taxonomy" id="1017270"/>
    <lineage>
        <taxon>Bacteria</taxon>
        <taxon>Bacillati</taxon>
        <taxon>Bacillota</taxon>
        <taxon>Bacilli</taxon>
        <taxon>Bacillales</taxon>
        <taxon>Fictibacillaceae</taxon>
        <taxon>Fictibacillus</taxon>
    </lineage>
</organism>
<proteinExistence type="predicted"/>
<dbReference type="SMART" id="SM00116">
    <property type="entry name" value="CBS"/>
    <property type="match status" value="2"/>
</dbReference>
<dbReference type="RefSeq" id="WP_061969200.1">
    <property type="nucleotide sequence ID" value="NZ_FMAV01000001.1"/>
</dbReference>
<dbReference type="SUPFAM" id="SSF54631">
    <property type="entry name" value="CBS-domain pair"/>
    <property type="match status" value="1"/>
</dbReference>
<accession>A0A0V8JDM0</accession>
<dbReference type="Gene3D" id="3.10.580.10">
    <property type="entry name" value="CBS-domain"/>
    <property type="match status" value="1"/>
</dbReference>
<gene>
    <name evidence="4" type="ORF">AS030_05350</name>
</gene>
<dbReference type="PROSITE" id="PS51371">
    <property type="entry name" value="CBS"/>
    <property type="match status" value="2"/>
</dbReference>
<evidence type="ECO:0000313" key="4">
    <source>
        <dbReference type="EMBL" id="KSU84952.1"/>
    </source>
</evidence>
<comment type="caution">
    <text evidence="4">The sequence shown here is derived from an EMBL/GenBank/DDBJ whole genome shotgun (WGS) entry which is preliminary data.</text>
</comment>
<keyword evidence="1 2" id="KW-0129">CBS domain</keyword>
<evidence type="ECO:0000313" key="5">
    <source>
        <dbReference type="Proteomes" id="UP000054099"/>
    </source>
</evidence>
<dbReference type="InterPro" id="IPR046342">
    <property type="entry name" value="CBS_dom_sf"/>
</dbReference>
<dbReference type="InterPro" id="IPR000644">
    <property type="entry name" value="CBS_dom"/>
</dbReference>
<dbReference type="Proteomes" id="UP000054099">
    <property type="component" value="Unassembled WGS sequence"/>
</dbReference>
<dbReference type="AlphaFoldDB" id="A0A0V8JDM0"/>
<sequence length="142" mass="15531">MKTLRDIMTTNVDTCSPQDNIYETAVKMKQDDVGVIPVCEGKKLLGVITDRDIVIRAVAEKKQGSTKVSDVMSSRLITGSPDMSVEEASELMSRDQIRRLPIVENSDLVGIVSLGDIAVHKQTDSKAGVALSEISEQRDQLQ</sequence>
<feature type="domain" description="CBS" evidence="3">
    <location>
        <begin position="72"/>
        <end position="128"/>
    </location>
</feature>
<dbReference type="EMBL" id="LNQN01000001">
    <property type="protein sequence ID" value="KSU84952.1"/>
    <property type="molecule type" value="Genomic_DNA"/>
</dbReference>
<evidence type="ECO:0000256" key="1">
    <source>
        <dbReference type="ARBA" id="ARBA00023122"/>
    </source>
</evidence>
<dbReference type="InterPro" id="IPR051257">
    <property type="entry name" value="Diverse_CBS-Domain"/>
</dbReference>
<dbReference type="PANTHER" id="PTHR43080:SF2">
    <property type="entry name" value="CBS DOMAIN-CONTAINING PROTEIN"/>
    <property type="match status" value="1"/>
</dbReference>
<name>A0A0V8JDM0_9BACL</name>
<keyword evidence="5" id="KW-1185">Reference proteome</keyword>
<dbReference type="Pfam" id="PF00571">
    <property type="entry name" value="CBS"/>
    <property type="match status" value="2"/>
</dbReference>
<protein>
    <submittedName>
        <fullName evidence="4">Inosine-5'-monophosphate dehydrogenase</fullName>
    </submittedName>
</protein>
<dbReference type="CDD" id="cd04622">
    <property type="entry name" value="CBS_pair_HRP1_like"/>
    <property type="match status" value="1"/>
</dbReference>
<dbReference type="PANTHER" id="PTHR43080">
    <property type="entry name" value="CBS DOMAIN-CONTAINING PROTEIN CBSX3, MITOCHONDRIAL"/>
    <property type="match status" value="1"/>
</dbReference>
<feature type="domain" description="CBS" evidence="3">
    <location>
        <begin position="8"/>
        <end position="63"/>
    </location>
</feature>
<dbReference type="OrthoDB" id="9802114at2"/>
<reference evidence="4 5" key="1">
    <citation type="journal article" date="2014" name="Antonie Van Leeuwenhoek">
        <title>Fictibacillus enclensis sp. nov., isolated from marine sediment.</title>
        <authorList>
            <person name="Dastager S.G."/>
            <person name="Mawlankar R."/>
            <person name="Srinivasan K."/>
            <person name="Tang S.K."/>
            <person name="Lee J.C."/>
            <person name="Ramana V.V."/>
            <person name="Shouche Y.S."/>
        </authorList>
    </citation>
    <scope>NUCLEOTIDE SEQUENCE [LARGE SCALE GENOMIC DNA]</scope>
    <source>
        <strain evidence="4 5">NIO-1003</strain>
    </source>
</reference>